<feature type="domain" description="Glycoside hydrolase family 2 catalytic" evidence="6">
    <location>
        <begin position="354"/>
        <end position="506"/>
    </location>
</feature>
<dbReference type="InterPro" id="IPR036156">
    <property type="entry name" value="Beta-gal/glucu_dom_sf"/>
</dbReference>
<reference evidence="11" key="4">
    <citation type="journal article" date="2015" name="G3 (Bethesda)">
        <title>Genome sequences of three phytopathogenic species of the Magnaporthaceae family of fungi.</title>
        <authorList>
            <person name="Okagaki L.H."/>
            <person name="Nunes C.C."/>
            <person name="Sailsbery J."/>
            <person name="Clay B."/>
            <person name="Brown D."/>
            <person name="John T."/>
            <person name="Oh Y."/>
            <person name="Young N."/>
            <person name="Fitzgerald M."/>
            <person name="Haas B.J."/>
            <person name="Zeng Q."/>
            <person name="Young S."/>
            <person name="Adiconis X."/>
            <person name="Fan L."/>
            <person name="Levin J.Z."/>
            <person name="Mitchell T.K."/>
            <person name="Okubara P.A."/>
            <person name="Farman M.L."/>
            <person name="Kohn L.M."/>
            <person name="Birren B."/>
            <person name="Ma L.-J."/>
            <person name="Dean R.A."/>
        </authorList>
    </citation>
    <scope>NUCLEOTIDE SEQUENCE</scope>
    <source>
        <strain evidence="11">ATCC 64411 / 73-15</strain>
    </source>
</reference>
<evidence type="ECO:0000259" key="7">
    <source>
        <dbReference type="Pfam" id="PF16355"/>
    </source>
</evidence>
<dbReference type="InterPro" id="IPR006103">
    <property type="entry name" value="Glyco_hydro_2_cat"/>
</dbReference>
<dbReference type="EMBL" id="ADBL01002615">
    <property type="status" value="NOT_ANNOTATED_CDS"/>
    <property type="molecule type" value="Genomic_DNA"/>
</dbReference>
<dbReference type="PANTHER" id="PTHR42732">
    <property type="entry name" value="BETA-GALACTOSIDASE"/>
    <property type="match status" value="1"/>
</dbReference>
<evidence type="ECO:0000313" key="11">
    <source>
        <dbReference type="EnsemblFungi" id="MAPG_10161T0"/>
    </source>
</evidence>
<dbReference type="EnsemblFungi" id="MAPG_10161T0">
    <property type="protein sequence ID" value="MAPG_10161T0"/>
    <property type="gene ID" value="MAPG_10161"/>
</dbReference>
<evidence type="ECO:0000259" key="5">
    <source>
        <dbReference type="Pfam" id="PF00703"/>
    </source>
</evidence>
<dbReference type="InterPro" id="IPR008979">
    <property type="entry name" value="Galactose-bd-like_sf"/>
</dbReference>
<evidence type="ECO:0000259" key="8">
    <source>
        <dbReference type="Pfam" id="PF18565"/>
    </source>
</evidence>
<evidence type="ECO:0000313" key="10">
    <source>
        <dbReference type="EMBL" id="KLU91643.1"/>
    </source>
</evidence>
<feature type="domain" description="Glycoside hydrolase family 2" evidence="8">
    <location>
        <begin position="753"/>
        <end position="855"/>
    </location>
</feature>
<dbReference type="Pfam" id="PF18565">
    <property type="entry name" value="Glyco_hydro2_C5"/>
    <property type="match status" value="1"/>
</dbReference>
<evidence type="ECO:0000256" key="4">
    <source>
        <dbReference type="SAM" id="SignalP"/>
    </source>
</evidence>
<feature type="domain" description="DUF4982" evidence="7">
    <location>
        <begin position="680"/>
        <end position="740"/>
    </location>
</feature>
<keyword evidence="2" id="KW-0378">Hydrolase</keyword>
<dbReference type="eggNOG" id="KOG2024">
    <property type="taxonomic scope" value="Eukaryota"/>
</dbReference>
<reference evidence="10" key="3">
    <citation type="submission" date="2011-03" db="EMBL/GenBank/DDBJ databases">
        <title>Annotation of Magnaporthe poae ATCC 64411.</title>
        <authorList>
            <person name="Ma L.-J."/>
            <person name="Dead R."/>
            <person name="Young S.K."/>
            <person name="Zeng Q."/>
            <person name="Gargeya S."/>
            <person name="Fitzgerald M."/>
            <person name="Haas B."/>
            <person name="Abouelleil A."/>
            <person name="Alvarado L."/>
            <person name="Arachchi H.M."/>
            <person name="Berlin A."/>
            <person name="Brown A."/>
            <person name="Chapman S.B."/>
            <person name="Chen Z."/>
            <person name="Dunbar C."/>
            <person name="Freedman E."/>
            <person name="Gearin G."/>
            <person name="Gellesch M."/>
            <person name="Goldberg J."/>
            <person name="Griggs A."/>
            <person name="Gujja S."/>
            <person name="Heiman D."/>
            <person name="Howarth C."/>
            <person name="Larson L."/>
            <person name="Lui A."/>
            <person name="MacDonald P.J.P."/>
            <person name="Mehta T."/>
            <person name="Montmayeur A."/>
            <person name="Murphy C."/>
            <person name="Neiman D."/>
            <person name="Pearson M."/>
            <person name="Priest M."/>
            <person name="Roberts A."/>
            <person name="Saif S."/>
            <person name="Shea T."/>
            <person name="Shenoy N."/>
            <person name="Sisk P."/>
            <person name="Stolte C."/>
            <person name="Sykes S."/>
            <person name="Yandava C."/>
            <person name="Wortman J."/>
            <person name="Nusbaum C."/>
            <person name="Birren B."/>
        </authorList>
    </citation>
    <scope>NUCLEOTIDE SEQUENCE</scope>
    <source>
        <strain evidence="10">ATCC 64411</strain>
    </source>
</reference>
<dbReference type="OMA" id="WDSTRIT"/>
<dbReference type="VEuPathDB" id="FungiDB:MAPG_10161"/>
<dbReference type="STRING" id="644358.A0A0C4EBV2"/>
<evidence type="ECO:0000256" key="2">
    <source>
        <dbReference type="ARBA" id="ARBA00022801"/>
    </source>
</evidence>
<evidence type="ECO:0008006" key="13">
    <source>
        <dbReference type="Google" id="ProtNLM"/>
    </source>
</evidence>
<evidence type="ECO:0000313" key="12">
    <source>
        <dbReference type="Proteomes" id="UP000011715"/>
    </source>
</evidence>
<dbReference type="InterPro" id="IPR017853">
    <property type="entry name" value="GH"/>
</dbReference>
<gene>
    <name evidence="10" type="ORF">MAPG_10161</name>
</gene>
<dbReference type="Pfam" id="PF00703">
    <property type="entry name" value="Glyco_hydro_2"/>
    <property type="match status" value="1"/>
</dbReference>
<dbReference type="EMBL" id="GL876977">
    <property type="protein sequence ID" value="KLU91643.1"/>
    <property type="molecule type" value="Genomic_DNA"/>
</dbReference>
<dbReference type="GO" id="GO:0005975">
    <property type="term" value="P:carbohydrate metabolic process"/>
    <property type="evidence" value="ECO:0007669"/>
    <property type="project" value="InterPro"/>
</dbReference>
<feature type="domain" description="Glycoside hydrolase family 2 immunoglobulin-like beta-sandwich" evidence="5">
    <location>
        <begin position="231"/>
        <end position="345"/>
    </location>
</feature>
<comment type="similarity">
    <text evidence="1">Belongs to the glycosyl hydrolase 2 family.</text>
</comment>
<dbReference type="Pfam" id="PF22666">
    <property type="entry name" value="Glyco_hydro_2_N2"/>
    <property type="match status" value="1"/>
</dbReference>
<name>A0A0C4EBV2_MAGP6</name>
<dbReference type="PANTHER" id="PTHR42732:SF1">
    <property type="entry name" value="BETA-MANNOSIDASE"/>
    <property type="match status" value="1"/>
</dbReference>
<keyword evidence="3" id="KW-0326">Glycosidase</keyword>
<dbReference type="InterPro" id="IPR048229">
    <property type="entry name" value="GalB-like"/>
</dbReference>
<organism evidence="11 12">
    <name type="scientific">Magnaporthiopsis poae (strain ATCC 64411 / 73-15)</name>
    <name type="common">Kentucky bluegrass fungus</name>
    <name type="synonym">Magnaporthe poae</name>
    <dbReference type="NCBI Taxonomy" id="644358"/>
    <lineage>
        <taxon>Eukaryota</taxon>
        <taxon>Fungi</taxon>
        <taxon>Dikarya</taxon>
        <taxon>Ascomycota</taxon>
        <taxon>Pezizomycotina</taxon>
        <taxon>Sordariomycetes</taxon>
        <taxon>Sordariomycetidae</taxon>
        <taxon>Magnaporthales</taxon>
        <taxon>Magnaporthaceae</taxon>
        <taxon>Magnaporthiopsis</taxon>
    </lineage>
</organism>
<dbReference type="GO" id="GO:0004553">
    <property type="term" value="F:hydrolase activity, hydrolyzing O-glycosyl compounds"/>
    <property type="evidence" value="ECO:0007669"/>
    <property type="project" value="InterPro"/>
</dbReference>
<proteinExistence type="inferred from homology"/>
<dbReference type="SUPFAM" id="SSF51445">
    <property type="entry name" value="(Trans)glycosidases"/>
    <property type="match status" value="1"/>
</dbReference>
<feature type="signal peptide" evidence="4">
    <location>
        <begin position="1"/>
        <end position="21"/>
    </location>
</feature>
<dbReference type="Proteomes" id="UP000011715">
    <property type="component" value="Unassembled WGS sequence"/>
</dbReference>
<dbReference type="NCBIfam" id="NF041463">
    <property type="entry name" value="GalB"/>
    <property type="match status" value="1"/>
</dbReference>
<reference evidence="11" key="5">
    <citation type="submission" date="2015-06" db="UniProtKB">
        <authorList>
            <consortium name="EnsemblFungi"/>
        </authorList>
    </citation>
    <scope>IDENTIFICATION</scope>
    <source>
        <strain evidence="11">ATCC 64411</strain>
    </source>
</reference>
<dbReference type="Pfam" id="PF02836">
    <property type="entry name" value="Glyco_hydro_2_C"/>
    <property type="match status" value="1"/>
</dbReference>
<dbReference type="InterPro" id="IPR040605">
    <property type="entry name" value="Glyco_hydro2_dom5"/>
</dbReference>
<reference evidence="12" key="1">
    <citation type="submission" date="2010-05" db="EMBL/GenBank/DDBJ databases">
        <title>The genome sequence of Magnaporthe poae strain ATCC 64411.</title>
        <authorList>
            <person name="Ma L.-J."/>
            <person name="Dead R."/>
            <person name="Young S."/>
            <person name="Zeng Q."/>
            <person name="Koehrsen M."/>
            <person name="Alvarado L."/>
            <person name="Berlin A."/>
            <person name="Chapman S.B."/>
            <person name="Chen Z."/>
            <person name="Freedman E."/>
            <person name="Gellesch M."/>
            <person name="Goldberg J."/>
            <person name="Griggs A."/>
            <person name="Gujja S."/>
            <person name="Heilman E.R."/>
            <person name="Heiman D."/>
            <person name="Hepburn T."/>
            <person name="Howarth C."/>
            <person name="Jen D."/>
            <person name="Larson L."/>
            <person name="Mehta T."/>
            <person name="Neiman D."/>
            <person name="Pearson M."/>
            <person name="Roberts A."/>
            <person name="Saif S."/>
            <person name="Shea T."/>
            <person name="Shenoy N."/>
            <person name="Sisk P."/>
            <person name="Stolte C."/>
            <person name="Sykes S."/>
            <person name="Walk T."/>
            <person name="White J."/>
            <person name="Yandava C."/>
            <person name="Haas B."/>
            <person name="Nusbaum C."/>
            <person name="Birren B."/>
        </authorList>
    </citation>
    <scope>NUCLEOTIDE SEQUENCE [LARGE SCALE GENOMIC DNA]</scope>
    <source>
        <strain evidence="12">ATCC 64411 / 73-15</strain>
    </source>
</reference>
<protein>
    <recommendedName>
        <fullName evidence="13">Beta-galactosidase</fullName>
    </recommendedName>
</protein>
<dbReference type="Gene3D" id="2.60.120.260">
    <property type="entry name" value="Galactose-binding domain-like"/>
    <property type="match status" value="1"/>
</dbReference>
<evidence type="ECO:0000256" key="3">
    <source>
        <dbReference type="ARBA" id="ARBA00023295"/>
    </source>
</evidence>
<dbReference type="Gene3D" id="2.60.40.10">
    <property type="entry name" value="Immunoglobulins"/>
    <property type="match status" value="3"/>
</dbReference>
<keyword evidence="12" id="KW-1185">Reference proteome</keyword>
<dbReference type="PRINTS" id="PR00132">
    <property type="entry name" value="GLHYDRLASE2"/>
</dbReference>
<evidence type="ECO:0000256" key="1">
    <source>
        <dbReference type="ARBA" id="ARBA00007401"/>
    </source>
</evidence>
<dbReference type="OrthoDB" id="408532at2759"/>
<dbReference type="InterPro" id="IPR051913">
    <property type="entry name" value="GH2_Domain-Containing"/>
</dbReference>
<dbReference type="InterPro" id="IPR032311">
    <property type="entry name" value="DUF4982"/>
</dbReference>
<sequence length="860" mass="91926">MLNLPTLVLLAAAAAAPWAQAAATPGRDRSSLNAGWKFSRFTSNPDSLSYNTLKPWILPLANDFIVNGAKYPPPTGTPPGRNVQYVQSSFNDAGWQNVDLPHDWAITGPFNAPGISGGMGRLPTNGVGWYRRNLTAMAADVDGTKSVFLDVDGAMSYAAVWLNGNLVGGWPHGYASWRLDLTPYLKVGSNILAVRLDNPVDNSRWYPGAGIYRNLWLVKTDKTHVAQWGTFVTTPTVSASSAVVNLAVQVENLRNETRQVDVGTEVYKIDPSTGEAGTAVVASFKKSTVSVAAGKKQSVNASVTISNPQLWGPAPGQTPNLYLAVTTLSVGGTVIDTYTTRFGIRSVTYDANRGLLINGQLVRVQGTCNHHDQGAIGAAINLRATQRQLQMLQEMGSNALRTSHNPPAPEFLDMADSMGFMVLDEVYDCWSQGKTGNDYHLLYADWHEPDLRSFIRRDRNHPSIVAWSIGNEIQEQGTALGGTEGRELVGIVKSEDPTRGVTSAMNSAGDSAPLPAALDLVGLNYQGEYGAYGGFHSKFPSKMIWGTETASCISSRGTHLFPVTSSNNAGYSTAGGSDGSRMWVSAYELQNPGWGGSPDAIWDSQDRFPFVAGEFVWTGFDYLGEPTPYGGNGGARSSYFGIVDLAGFKKDRFYIYQARWRPDLPMAHILPHWTWPDRVGQTTPVHVFSSADEVELFVNGASQGRKKRPGKSVYRFRWDSVKYSPGDLRAVAYKGGKEWAVDTQVTAGNAAALKVTVDRAAIAADGADLAYITVAVVDAKGTVVPRANNTITFAVSGPGKLVATDNGDPTDMTAFPSASRKAFSGLALGIVKANAGATGSITVTASSGGITGGQVVIKAG</sequence>
<accession>A0A0C4EBV2</accession>
<dbReference type="AlphaFoldDB" id="A0A0C4EBV2"/>
<dbReference type="InterPro" id="IPR006101">
    <property type="entry name" value="Glyco_hydro_2"/>
</dbReference>
<evidence type="ECO:0000259" key="9">
    <source>
        <dbReference type="Pfam" id="PF22666"/>
    </source>
</evidence>
<feature type="domain" description="Beta-mannosidase-like galactose-binding" evidence="9">
    <location>
        <begin position="129"/>
        <end position="203"/>
    </location>
</feature>
<reference evidence="10" key="2">
    <citation type="submission" date="2010-05" db="EMBL/GenBank/DDBJ databases">
        <title>The Genome Sequence of Magnaporthe poae strain ATCC 64411.</title>
        <authorList>
            <consortium name="The Broad Institute Genome Sequencing Platform"/>
            <consortium name="Broad Institute Genome Sequencing Center for Infectious Disease"/>
            <person name="Ma L.-J."/>
            <person name="Dead R."/>
            <person name="Young S."/>
            <person name="Zeng Q."/>
            <person name="Koehrsen M."/>
            <person name="Alvarado L."/>
            <person name="Berlin A."/>
            <person name="Chapman S.B."/>
            <person name="Chen Z."/>
            <person name="Freedman E."/>
            <person name="Gellesch M."/>
            <person name="Goldberg J."/>
            <person name="Griggs A."/>
            <person name="Gujja S."/>
            <person name="Heilman E.R."/>
            <person name="Heiman D."/>
            <person name="Hepburn T."/>
            <person name="Howarth C."/>
            <person name="Jen D."/>
            <person name="Larson L."/>
            <person name="Mehta T."/>
            <person name="Neiman D."/>
            <person name="Pearson M."/>
            <person name="Roberts A."/>
            <person name="Saif S."/>
            <person name="Shea T."/>
            <person name="Shenoy N."/>
            <person name="Sisk P."/>
            <person name="Stolte C."/>
            <person name="Sykes S."/>
            <person name="Walk T."/>
            <person name="White J."/>
            <person name="Yandava C."/>
            <person name="Haas B."/>
            <person name="Nusbaum C."/>
            <person name="Birren B."/>
        </authorList>
    </citation>
    <scope>NUCLEOTIDE SEQUENCE</scope>
    <source>
        <strain evidence="10">ATCC 64411</strain>
    </source>
</reference>
<dbReference type="Gene3D" id="3.20.20.80">
    <property type="entry name" value="Glycosidases"/>
    <property type="match status" value="1"/>
</dbReference>
<keyword evidence="4" id="KW-0732">Signal</keyword>
<dbReference type="SUPFAM" id="SSF49303">
    <property type="entry name" value="beta-Galactosidase/glucuronidase domain"/>
    <property type="match status" value="1"/>
</dbReference>
<dbReference type="InterPro" id="IPR054593">
    <property type="entry name" value="Beta-mannosidase-like_N2"/>
</dbReference>
<dbReference type="InterPro" id="IPR013783">
    <property type="entry name" value="Ig-like_fold"/>
</dbReference>
<evidence type="ECO:0000259" key="6">
    <source>
        <dbReference type="Pfam" id="PF02836"/>
    </source>
</evidence>
<dbReference type="Pfam" id="PF16355">
    <property type="entry name" value="DUF4982"/>
    <property type="match status" value="1"/>
</dbReference>
<dbReference type="InterPro" id="IPR006102">
    <property type="entry name" value="Ig-like_GH2"/>
</dbReference>
<feature type="chain" id="PRO_5009385906" description="Beta-galactosidase" evidence="4">
    <location>
        <begin position="22"/>
        <end position="860"/>
    </location>
</feature>
<dbReference type="SUPFAM" id="SSF49785">
    <property type="entry name" value="Galactose-binding domain-like"/>
    <property type="match status" value="1"/>
</dbReference>